<feature type="domain" description="Type II/III secretion system secretin-like" evidence="11">
    <location>
        <begin position="420"/>
        <end position="588"/>
    </location>
</feature>
<dbReference type="InterPro" id="IPR050810">
    <property type="entry name" value="Bact_Secretion_Sys_Channel"/>
</dbReference>
<evidence type="ECO:0000259" key="12">
    <source>
        <dbReference type="Pfam" id="PF03958"/>
    </source>
</evidence>
<name>A0A520S3Y4_9GAMM</name>
<feature type="domain" description="NolW-like" evidence="12">
    <location>
        <begin position="125"/>
        <end position="183"/>
    </location>
</feature>
<proteinExistence type="inferred from homology"/>
<feature type="domain" description="GspD-like N0" evidence="13">
    <location>
        <begin position="31"/>
        <end position="100"/>
    </location>
</feature>
<evidence type="ECO:0000256" key="2">
    <source>
        <dbReference type="ARBA" id="ARBA00006980"/>
    </source>
</evidence>
<gene>
    <name evidence="14" type="primary">gspD</name>
    <name evidence="14" type="ORF">EVA68_01900</name>
</gene>
<evidence type="ECO:0000313" key="15">
    <source>
        <dbReference type="Proteomes" id="UP000316199"/>
    </source>
</evidence>
<dbReference type="Pfam" id="PF00263">
    <property type="entry name" value="Secretin"/>
    <property type="match status" value="1"/>
</dbReference>
<dbReference type="NCBIfam" id="TIGR02517">
    <property type="entry name" value="type_II_gspD"/>
    <property type="match status" value="1"/>
</dbReference>
<protein>
    <submittedName>
        <fullName evidence="14">Type II secretion system protein GspD</fullName>
    </submittedName>
</protein>
<dbReference type="InterPro" id="IPR001775">
    <property type="entry name" value="GspD/PilQ"/>
</dbReference>
<dbReference type="AlphaFoldDB" id="A0A520S3Y4"/>
<accession>A0A520S3Y4</accession>
<comment type="subcellular location">
    <subcellularLocation>
        <location evidence="1 10">Cell outer membrane</location>
    </subcellularLocation>
</comment>
<dbReference type="GO" id="GO:0015627">
    <property type="term" value="C:type II protein secretion system complex"/>
    <property type="evidence" value="ECO:0007669"/>
    <property type="project" value="InterPro"/>
</dbReference>
<dbReference type="Gene3D" id="3.30.1370.120">
    <property type="match status" value="3"/>
</dbReference>
<dbReference type="InterPro" id="IPR005644">
    <property type="entry name" value="NolW-like"/>
</dbReference>
<dbReference type="Pfam" id="PF21305">
    <property type="entry name" value="type_II_gspD_N0"/>
    <property type="match status" value="1"/>
</dbReference>
<dbReference type="EMBL" id="SHAG01000004">
    <property type="protein sequence ID" value="RZO77185.1"/>
    <property type="molecule type" value="Genomic_DNA"/>
</dbReference>
<dbReference type="InterPro" id="IPR004846">
    <property type="entry name" value="T2SS/T3SS_dom"/>
</dbReference>
<evidence type="ECO:0000256" key="3">
    <source>
        <dbReference type="ARBA" id="ARBA00022448"/>
    </source>
</evidence>
<dbReference type="Proteomes" id="UP000316199">
    <property type="component" value="Unassembled WGS sequence"/>
</dbReference>
<keyword evidence="3 10" id="KW-0813">Transport</keyword>
<evidence type="ECO:0000256" key="10">
    <source>
        <dbReference type="RuleBase" id="RU004004"/>
    </source>
</evidence>
<evidence type="ECO:0000256" key="6">
    <source>
        <dbReference type="ARBA" id="ARBA00022729"/>
    </source>
</evidence>
<evidence type="ECO:0000256" key="4">
    <source>
        <dbReference type="ARBA" id="ARBA00022452"/>
    </source>
</evidence>
<dbReference type="InterPro" id="IPR013356">
    <property type="entry name" value="T2SS_GspD"/>
</dbReference>
<dbReference type="PANTHER" id="PTHR30332">
    <property type="entry name" value="PROBABLE GENERAL SECRETION PATHWAY PROTEIN D"/>
    <property type="match status" value="1"/>
</dbReference>
<keyword evidence="4" id="KW-1134">Transmembrane beta strand</keyword>
<reference evidence="14 15" key="1">
    <citation type="submission" date="2019-02" db="EMBL/GenBank/DDBJ databases">
        <title>Prokaryotic population dynamics and viral predation in marine succession experiment using metagenomics: the confinement effect.</title>
        <authorList>
            <person name="Haro-Moreno J.M."/>
            <person name="Rodriguez-Valera F."/>
            <person name="Lopez-Perez M."/>
        </authorList>
    </citation>
    <scope>NUCLEOTIDE SEQUENCE [LARGE SCALE GENOMIC DNA]</scope>
    <source>
        <strain evidence="14">MED-G157</strain>
    </source>
</reference>
<dbReference type="PRINTS" id="PR00811">
    <property type="entry name" value="BCTERIALGSPD"/>
</dbReference>
<evidence type="ECO:0000313" key="14">
    <source>
        <dbReference type="EMBL" id="RZO77185.1"/>
    </source>
</evidence>
<comment type="similarity">
    <text evidence="2">Belongs to the bacterial secretin family. GSP D subfamily.</text>
</comment>
<comment type="caution">
    <text evidence="14">The sequence shown here is derived from an EMBL/GenBank/DDBJ whole genome shotgun (WGS) entry which is preliminary data.</text>
</comment>
<keyword evidence="6" id="KW-0732">Signal</keyword>
<dbReference type="GO" id="GO:0009279">
    <property type="term" value="C:cell outer membrane"/>
    <property type="evidence" value="ECO:0007669"/>
    <property type="project" value="UniProtKB-SubCell"/>
</dbReference>
<evidence type="ECO:0000256" key="7">
    <source>
        <dbReference type="ARBA" id="ARBA00022927"/>
    </source>
</evidence>
<feature type="domain" description="NolW-like" evidence="12">
    <location>
        <begin position="189"/>
        <end position="258"/>
    </location>
</feature>
<keyword evidence="9" id="KW-0998">Cell outer membrane</keyword>
<keyword evidence="8" id="KW-0472">Membrane</keyword>
<evidence type="ECO:0000256" key="9">
    <source>
        <dbReference type="ARBA" id="ARBA00023237"/>
    </source>
</evidence>
<evidence type="ECO:0000259" key="11">
    <source>
        <dbReference type="Pfam" id="PF00263"/>
    </source>
</evidence>
<organism evidence="14 15">
    <name type="scientific">OM182 bacterium</name>
    <dbReference type="NCBI Taxonomy" id="2510334"/>
    <lineage>
        <taxon>Bacteria</taxon>
        <taxon>Pseudomonadati</taxon>
        <taxon>Pseudomonadota</taxon>
        <taxon>Gammaproteobacteria</taxon>
        <taxon>OMG group</taxon>
        <taxon>OM182 clade</taxon>
    </lineage>
</organism>
<evidence type="ECO:0000256" key="5">
    <source>
        <dbReference type="ARBA" id="ARBA00022692"/>
    </source>
</evidence>
<dbReference type="GO" id="GO:0015628">
    <property type="term" value="P:protein secretion by the type II secretion system"/>
    <property type="evidence" value="ECO:0007669"/>
    <property type="project" value="InterPro"/>
</dbReference>
<dbReference type="PANTHER" id="PTHR30332:SF24">
    <property type="entry name" value="SECRETIN GSPD-RELATED"/>
    <property type="match status" value="1"/>
</dbReference>
<evidence type="ECO:0000259" key="13">
    <source>
        <dbReference type="Pfam" id="PF21305"/>
    </source>
</evidence>
<evidence type="ECO:0000256" key="1">
    <source>
        <dbReference type="ARBA" id="ARBA00004442"/>
    </source>
</evidence>
<dbReference type="InterPro" id="IPR049371">
    <property type="entry name" value="GspD-like_N0"/>
</dbReference>
<keyword evidence="7" id="KW-0653">Protein transport</keyword>
<evidence type="ECO:0000256" key="8">
    <source>
        <dbReference type="ARBA" id="ARBA00023136"/>
    </source>
</evidence>
<dbReference type="Pfam" id="PF03958">
    <property type="entry name" value="Secretin_N"/>
    <property type="match status" value="3"/>
</dbReference>
<keyword evidence="5" id="KW-0812">Transmembrane</keyword>
<dbReference type="InterPro" id="IPR038591">
    <property type="entry name" value="NolW-like_sf"/>
</dbReference>
<sequence length="628" mass="68360">MRLGDSMRTFLLFSLLLGTNISLAEQNEWKINLRNTDLREFIAQVSEISGRSFVVDPRIKGNVTVISSTPMDTEGVYELFLSVLRVHGFAAVPAGSTTKIVQQVLAKQSGNPFDFEKANTEELITRVVPVTNAPAQELVKILRPLIPQHGHVAGLEVPNVLLISDYASNINRLEKIVRRIDVSDQKFIEIIDLREAWVEDMIILLEQLAPDEIGKGAKGPNKVTIVASERTNSLVVKGEKDTVQRVSNLVRSLDVPANRTGTVQVLRLAHSDAGKMAELLSNLISDETEEGGANSQKVRTNIQADLSLNALVIRAKPSAMIELKSIINDLDVRRLQVLIEAAIVEVTTDFEHQLGSELFIGDKSNTNLPLGLTAPNGSLANILQSIATQTPALTDLGKAPLIGGGRLSETSTSFALIIRALATNRNANLLSTPSITTMDNEKAKIVVGQNVPFRTGSSLTGNQNNPFTTIQREDVGLTLEVTPHIHEGELIRLEIHQEVSEVEESSLQAIGEEAAADIITSKRTINTTVLVDDGEVIILGGLTRDKLSKNRSGVPILGKLPGLGKLFSSETDSYEKQNLLVFLRPTVLSTKSDIASITEQKYSKLYEIEIQGKGSGSEISELFNGNAW</sequence>
<feature type="domain" description="NolW-like" evidence="12">
    <location>
        <begin position="263"/>
        <end position="336"/>
    </location>
</feature>